<dbReference type="GO" id="GO:0051537">
    <property type="term" value="F:2 iron, 2 sulfur cluster binding"/>
    <property type="evidence" value="ECO:0007669"/>
    <property type="project" value="UniProtKB-KW"/>
</dbReference>
<dbReference type="EMBL" id="AP021861">
    <property type="protein sequence ID" value="BBO33206.1"/>
    <property type="molecule type" value="Genomic_DNA"/>
</dbReference>
<dbReference type="SUPFAM" id="SSF50022">
    <property type="entry name" value="ISP domain"/>
    <property type="match status" value="1"/>
</dbReference>
<dbReference type="GO" id="GO:0046872">
    <property type="term" value="F:metal ion binding"/>
    <property type="evidence" value="ECO:0007669"/>
    <property type="project" value="UniProtKB-KW"/>
</dbReference>
<dbReference type="KEGG" id="lpav:PLANPX_2818"/>
<evidence type="ECO:0000313" key="6">
    <source>
        <dbReference type="EMBL" id="BBO33206.1"/>
    </source>
</evidence>
<keyword evidence="4" id="KW-0411">Iron-sulfur</keyword>
<evidence type="ECO:0000256" key="2">
    <source>
        <dbReference type="ARBA" id="ARBA00022723"/>
    </source>
</evidence>
<feature type="domain" description="Rieske" evidence="5">
    <location>
        <begin position="7"/>
        <end position="105"/>
    </location>
</feature>
<dbReference type="InterPro" id="IPR036922">
    <property type="entry name" value="Rieske_2Fe-2S_sf"/>
</dbReference>
<evidence type="ECO:0000259" key="5">
    <source>
        <dbReference type="PROSITE" id="PS51296"/>
    </source>
</evidence>
<dbReference type="PANTHER" id="PTHR21496">
    <property type="entry name" value="FERREDOXIN-RELATED"/>
    <property type="match status" value="1"/>
</dbReference>
<reference evidence="7" key="1">
    <citation type="submission" date="2019-10" db="EMBL/GenBank/DDBJ databases">
        <title>Lacipirellula parvula gen. nov., sp. nov., representing a lineage of planctomycetes widespread in freshwater anoxic habitats, and description of the family Lacipirellulaceae.</title>
        <authorList>
            <person name="Dedysh S.N."/>
            <person name="Kulichevskaya I.S."/>
            <person name="Beletsky A.V."/>
            <person name="Rakitin A.L."/>
            <person name="Mardanov A.V."/>
            <person name="Ivanova A.A."/>
            <person name="Saltykova V.X."/>
            <person name="Rijpstra W.I.C."/>
            <person name="Sinninghe Damste J.S."/>
            <person name="Ravin N.V."/>
        </authorList>
    </citation>
    <scope>NUCLEOTIDE SEQUENCE [LARGE SCALE GENOMIC DNA]</scope>
    <source>
        <strain evidence="7">PX69</strain>
    </source>
</reference>
<dbReference type="Proteomes" id="UP000326837">
    <property type="component" value="Chromosome"/>
</dbReference>
<dbReference type="Gene3D" id="2.102.10.10">
    <property type="entry name" value="Rieske [2Fe-2S] iron-sulphur domain"/>
    <property type="match status" value="1"/>
</dbReference>
<dbReference type="PANTHER" id="PTHR21496:SF23">
    <property type="entry name" value="3-PHENYLPROPIONATE_CINNAMIC ACID DIOXYGENASE FERREDOXIN SUBUNIT"/>
    <property type="match status" value="1"/>
</dbReference>
<evidence type="ECO:0000313" key="7">
    <source>
        <dbReference type="Proteomes" id="UP000326837"/>
    </source>
</evidence>
<evidence type="ECO:0000256" key="3">
    <source>
        <dbReference type="ARBA" id="ARBA00023004"/>
    </source>
</evidence>
<keyword evidence="7" id="KW-1185">Reference proteome</keyword>
<evidence type="ECO:0000256" key="1">
    <source>
        <dbReference type="ARBA" id="ARBA00022714"/>
    </source>
</evidence>
<keyword evidence="1" id="KW-0001">2Fe-2S</keyword>
<evidence type="ECO:0000256" key="4">
    <source>
        <dbReference type="ARBA" id="ARBA00023014"/>
    </source>
</evidence>
<dbReference type="InterPro" id="IPR017941">
    <property type="entry name" value="Rieske_2Fe-2S"/>
</dbReference>
<dbReference type="AlphaFoldDB" id="A0A5K7XFT3"/>
<name>A0A5K7XFT3_9BACT</name>
<protein>
    <submittedName>
        <fullName evidence="6">Ferredoxin 2Fe-2S</fullName>
    </submittedName>
</protein>
<gene>
    <name evidence="6" type="ORF">PLANPX_2818</name>
</gene>
<dbReference type="RefSeq" id="WP_232536381.1">
    <property type="nucleotide sequence ID" value="NZ_AP021861.1"/>
</dbReference>
<keyword evidence="2" id="KW-0479">Metal-binding</keyword>
<organism evidence="6 7">
    <name type="scientific">Lacipirellula parvula</name>
    <dbReference type="NCBI Taxonomy" id="2650471"/>
    <lineage>
        <taxon>Bacteria</taxon>
        <taxon>Pseudomonadati</taxon>
        <taxon>Planctomycetota</taxon>
        <taxon>Planctomycetia</taxon>
        <taxon>Pirellulales</taxon>
        <taxon>Lacipirellulaceae</taxon>
        <taxon>Lacipirellula</taxon>
    </lineage>
</organism>
<dbReference type="PROSITE" id="PS51296">
    <property type="entry name" value="RIESKE"/>
    <property type="match status" value="1"/>
</dbReference>
<keyword evidence="3" id="KW-0408">Iron</keyword>
<accession>A0A5K7XFT3</accession>
<sequence length="111" mass="11785">MSKQKAFIPVAGIREVVDPGSMLVEVDDRLIVLIHAAGHWYALDDVCTHDGGPLSDGPVDSADKTIACPRHGAKFDLATGAAVTMPATKPTVAHEVKIEGDQVLVRLHDHA</sequence>
<proteinExistence type="predicted"/>
<dbReference type="Pfam" id="PF00355">
    <property type="entry name" value="Rieske"/>
    <property type="match status" value="1"/>
</dbReference>